<comment type="caution">
    <text evidence="2">The sequence shown here is derived from an EMBL/GenBank/DDBJ whole genome shotgun (WGS) entry which is preliminary data.</text>
</comment>
<name>A0ABQ6LJY3_9RHOB</name>
<proteinExistence type="predicted"/>
<dbReference type="EMBL" id="BSYI01000018">
    <property type="protein sequence ID" value="GMG83292.1"/>
    <property type="molecule type" value="Genomic_DNA"/>
</dbReference>
<dbReference type="InterPro" id="IPR018392">
    <property type="entry name" value="LysM"/>
</dbReference>
<evidence type="ECO:0000313" key="2">
    <source>
        <dbReference type="EMBL" id="GMG83292.1"/>
    </source>
</evidence>
<keyword evidence="3" id="KW-1185">Reference proteome</keyword>
<evidence type="ECO:0000313" key="3">
    <source>
        <dbReference type="Proteomes" id="UP001239909"/>
    </source>
</evidence>
<dbReference type="Gene3D" id="3.10.350.10">
    <property type="entry name" value="LysM domain"/>
    <property type="match status" value="1"/>
</dbReference>
<dbReference type="Pfam" id="PF01476">
    <property type="entry name" value="LysM"/>
    <property type="match status" value="1"/>
</dbReference>
<dbReference type="PROSITE" id="PS51782">
    <property type="entry name" value="LYSM"/>
    <property type="match status" value="1"/>
</dbReference>
<dbReference type="RefSeq" id="WP_285672089.1">
    <property type="nucleotide sequence ID" value="NZ_BSYI01000018.1"/>
</dbReference>
<gene>
    <name evidence="2" type="ORF">LNKW23_25050</name>
</gene>
<dbReference type="SUPFAM" id="SSF54106">
    <property type="entry name" value="LysM domain"/>
    <property type="match status" value="1"/>
</dbReference>
<dbReference type="SMART" id="SM00257">
    <property type="entry name" value="LysM"/>
    <property type="match status" value="1"/>
</dbReference>
<organism evidence="2 3">
    <name type="scientific">Paralimibaculum aggregatum</name>
    <dbReference type="NCBI Taxonomy" id="3036245"/>
    <lineage>
        <taxon>Bacteria</taxon>
        <taxon>Pseudomonadati</taxon>
        <taxon>Pseudomonadota</taxon>
        <taxon>Alphaproteobacteria</taxon>
        <taxon>Rhodobacterales</taxon>
        <taxon>Paracoccaceae</taxon>
        <taxon>Paralimibaculum</taxon>
    </lineage>
</organism>
<dbReference type="CDD" id="cd00118">
    <property type="entry name" value="LysM"/>
    <property type="match status" value="1"/>
</dbReference>
<dbReference type="Proteomes" id="UP001239909">
    <property type="component" value="Unassembled WGS sequence"/>
</dbReference>
<dbReference type="InterPro" id="IPR036779">
    <property type="entry name" value="LysM_dom_sf"/>
</dbReference>
<sequence length="283" mass="32347">MTGPVTHTVRKGETLGKIAKKHGIDSWKLIYQAKENAKFRKLRPDPNQIEPGDKIVIPDIPKKPAKTAYKKDLPRMSISINAEKKLIFVQQKWQYIYNKRATAKKWTSKEKIGFHNKVDKAIWAKWSGKYKIVCKGTSDFARYYKDTVFDVSFDIKYVTSGGHWTVTVTKIPKGDSKGSKVNWNAQTIQLDTEDLVPNEFEEDGKKYENLPAAHEFGHAVGNSKHAASGHGHGDEYKDGSDYKEERASMMNWGTELKKRHADHIIWELNKIIPNTRFEVKSVG</sequence>
<feature type="domain" description="LysM" evidence="1">
    <location>
        <begin position="5"/>
        <end position="57"/>
    </location>
</feature>
<accession>A0ABQ6LJY3</accession>
<reference evidence="2 3" key="1">
    <citation type="submission" date="2023-04" db="EMBL/GenBank/DDBJ databases">
        <title>Marinoamorphus aggregata gen. nov., sp. Nov., isolate from tissue of brittle star Ophioplocus japonicus.</title>
        <authorList>
            <person name="Kawano K."/>
            <person name="Sawayama S."/>
            <person name="Nakagawa S."/>
        </authorList>
    </citation>
    <scope>NUCLEOTIDE SEQUENCE [LARGE SCALE GENOMIC DNA]</scope>
    <source>
        <strain evidence="2 3">NKW23</strain>
    </source>
</reference>
<protein>
    <recommendedName>
        <fullName evidence="1">LysM domain-containing protein</fullName>
    </recommendedName>
</protein>
<evidence type="ECO:0000259" key="1">
    <source>
        <dbReference type="PROSITE" id="PS51782"/>
    </source>
</evidence>